<dbReference type="InterPro" id="IPR003656">
    <property type="entry name" value="Znf_BED"/>
</dbReference>
<sequence length="150" mass="17008">MSENFKLVPLSGARSDIWQHFGFKVNEKGIILNKNQVFCKKCKCAVGYSGNTTNLKSHFQQCTSTKPSTSNTLIPYFKQTPSKLSNKTKRAKELTKSLVKFVIKDLRPLSIIEGEGFLEFMEIAVPEYSVPCKQTITRLVEQTALNEREI</sequence>
<protein>
    <recommendedName>
        <fullName evidence="6">BED-type domain-containing protein</fullName>
    </recommendedName>
</protein>
<keyword evidence="2" id="KW-0863">Zinc-finger</keyword>
<dbReference type="Proteomes" id="UP001160148">
    <property type="component" value="Unassembled WGS sequence"/>
</dbReference>
<evidence type="ECO:0000313" key="7">
    <source>
        <dbReference type="EMBL" id="CAI6346013.1"/>
    </source>
</evidence>
<gene>
    <name evidence="7" type="ORF">MEUPH1_LOCUS2962</name>
    <name evidence="8" type="ORF">MEUPH1_LOCUS5829</name>
</gene>
<dbReference type="SMART" id="SM00614">
    <property type="entry name" value="ZnF_BED"/>
    <property type="match status" value="1"/>
</dbReference>
<dbReference type="GO" id="GO:0003677">
    <property type="term" value="F:DNA binding"/>
    <property type="evidence" value="ECO:0007669"/>
    <property type="project" value="InterPro"/>
</dbReference>
<dbReference type="InterPro" id="IPR036236">
    <property type="entry name" value="Znf_C2H2_sf"/>
</dbReference>
<dbReference type="InterPro" id="IPR052035">
    <property type="entry name" value="ZnF_BED_domain_contain"/>
</dbReference>
<dbReference type="SUPFAM" id="SSF57667">
    <property type="entry name" value="beta-beta-alpha zinc fingers"/>
    <property type="match status" value="1"/>
</dbReference>
<keyword evidence="4" id="KW-0805">Transcription regulation</keyword>
<keyword evidence="9" id="KW-1185">Reference proteome</keyword>
<comment type="caution">
    <text evidence="7">The sequence shown here is derived from an EMBL/GenBank/DDBJ whole genome shotgun (WGS) entry which is preliminary data.</text>
</comment>
<dbReference type="Gene3D" id="1.10.10.1070">
    <property type="entry name" value="Zinc finger, BED domain-containing"/>
    <property type="match status" value="1"/>
</dbReference>
<evidence type="ECO:0000256" key="3">
    <source>
        <dbReference type="ARBA" id="ARBA00022833"/>
    </source>
</evidence>
<evidence type="ECO:0000256" key="4">
    <source>
        <dbReference type="ARBA" id="ARBA00023015"/>
    </source>
</evidence>
<evidence type="ECO:0000256" key="2">
    <source>
        <dbReference type="ARBA" id="ARBA00022771"/>
    </source>
</evidence>
<evidence type="ECO:0000256" key="5">
    <source>
        <dbReference type="ARBA" id="ARBA00023163"/>
    </source>
</evidence>
<keyword evidence="5" id="KW-0804">Transcription</keyword>
<dbReference type="PANTHER" id="PTHR46481">
    <property type="entry name" value="ZINC FINGER BED DOMAIN-CONTAINING PROTEIN 4"/>
    <property type="match status" value="1"/>
</dbReference>
<organism evidence="7 9">
    <name type="scientific">Macrosiphum euphorbiae</name>
    <name type="common">potato aphid</name>
    <dbReference type="NCBI Taxonomy" id="13131"/>
    <lineage>
        <taxon>Eukaryota</taxon>
        <taxon>Metazoa</taxon>
        <taxon>Ecdysozoa</taxon>
        <taxon>Arthropoda</taxon>
        <taxon>Hexapoda</taxon>
        <taxon>Insecta</taxon>
        <taxon>Pterygota</taxon>
        <taxon>Neoptera</taxon>
        <taxon>Paraneoptera</taxon>
        <taxon>Hemiptera</taxon>
        <taxon>Sternorrhyncha</taxon>
        <taxon>Aphidomorpha</taxon>
        <taxon>Aphidoidea</taxon>
        <taxon>Aphididae</taxon>
        <taxon>Macrosiphini</taxon>
        <taxon>Macrosiphum</taxon>
    </lineage>
</organism>
<name>A0AAV0VP44_9HEMI</name>
<reference evidence="7 9" key="1">
    <citation type="submission" date="2023-01" db="EMBL/GenBank/DDBJ databases">
        <authorList>
            <person name="Whitehead M."/>
        </authorList>
    </citation>
    <scope>NUCLEOTIDE SEQUENCE [LARGE SCALE GENOMIC DNA]</scope>
</reference>
<accession>A0AAV0VP44</accession>
<evidence type="ECO:0000313" key="8">
    <source>
        <dbReference type="EMBL" id="CAI6349242.1"/>
    </source>
</evidence>
<keyword evidence="1" id="KW-0479">Metal-binding</keyword>
<dbReference type="GO" id="GO:0008270">
    <property type="term" value="F:zinc ion binding"/>
    <property type="evidence" value="ECO:0007669"/>
    <property type="project" value="UniProtKB-KW"/>
</dbReference>
<dbReference type="Pfam" id="PF02892">
    <property type="entry name" value="zf-BED"/>
    <property type="match status" value="1"/>
</dbReference>
<dbReference type="EMBL" id="CARXXK010000001">
    <property type="protein sequence ID" value="CAI6349242.1"/>
    <property type="molecule type" value="Genomic_DNA"/>
</dbReference>
<dbReference type="AlphaFoldDB" id="A0AAV0VP44"/>
<feature type="domain" description="BED-type" evidence="6">
    <location>
        <begin position="15"/>
        <end position="61"/>
    </location>
</feature>
<dbReference type="SUPFAM" id="SSF140996">
    <property type="entry name" value="Hermes dimerisation domain"/>
    <property type="match status" value="1"/>
</dbReference>
<dbReference type="EMBL" id="CARXXK010000001">
    <property type="protein sequence ID" value="CAI6346013.1"/>
    <property type="molecule type" value="Genomic_DNA"/>
</dbReference>
<evidence type="ECO:0000256" key="1">
    <source>
        <dbReference type="ARBA" id="ARBA00022723"/>
    </source>
</evidence>
<proteinExistence type="predicted"/>
<keyword evidence="3" id="KW-0862">Zinc</keyword>
<evidence type="ECO:0000313" key="9">
    <source>
        <dbReference type="Proteomes" id="UP001160148"/>
    </source>
</evidence>
<dbReference type="PANTHER" id="PTHR46481:SF7">
    <property type="entry name" value="ZINC FINGER BED DOMAIN-CONTAINING PROTEIN RICESLEEPER 2-LIKE"/>
    <property type="match status" value="1"/>
</dbReference>
<evidence type="ECO:0000259" key="6">
    <source>
        <dbReference type="Pfam" id="PF02892"/>
    </source>
</evidence>